<dbReference type="Proteomes" id="UP000295662">
    <property type="component" value="Unassembled WGS sequence"/>
</dbReference>
<dbReference type="InterPro" id="IPR013321">
    <property type="entry name" value="Arc_rbn_hlx_hlx"/>
</dbReference>
<dbReference type="SUPFAM" id="SSF47598">
    <property type="entry name" value="Ribbon-helix-helix"/>
    <property type="match status" value="1"/>
</dbReference>
<dbReference type="GO" id="GO:0006355">
    <property type="term" value="P:regulation of DNA-templated transcription"/>
    <property type="evidence" value="ECO:0007669"/>
    <property type="project" value="InterPro"/>
</dbReference>
<feature type="domain" description="Antitoxin FitA-like ribbon-helix-helix" evidence="1">
    <location>
        <begin position="4"/>
        <end position="40"/>
    </location>
</feature>
<name>A0A4R7RKD7_9BACT</name>
<dbReference type="InterPro" id="IPR010985">
    <property type="entry name" value="Ribbon_hlx_hlx"/>
</dbReference>
<evidence type="ECO:0000259" key="1">
    <source>
        <dbReference type="Pfam" id="PF22513"/>
    </source>
</evidence>
<organism evidence="2 3">
    <name type="scientific">Prosthecobacter fusiformis</name>
    <dbReference type="NCBI Taxonomy" id="48464"/>
    <lineage>
        <taxon>Bacteria</taxon>
        <taxon>Pseudomonadati</taxon>
        <taxon>Verrucomicrobiota</taxon>
        <taxon>Verrucomicrobiia</taxon>
        <taxon>Verrucomicrobiales</taxon>
        <taxon>Verrucomicrobiaceae</taxon>
        <taxon>Prosthecobacter</taxon>
    </lineage>
</organism>
<dbReference type="RefSeq" id="WP_208300444.1">
    <property type="nucleotide sequence ID" value="NZ_SOCA01000014.1"/>
</dbReference>
<reference evidence="2 3" key="1">
    <citation type="submission" date="2019-03" db="EMBL/GenBank/DDBJ databases">
        <title>Genomic Encyclopedia of Archaeal and Bacterial Type Strains, Phase II (KMG-II): from individual species to whole genera.</title>
        <authorList>
            <person name="Goeker M."/>
        </authorList>
    </citation>
    <scope>NUCLEOTIDE SEQUENCE [LARGE SCALE GENOMIC DNA]</scope>
    <source>
        <strain evidence="2 3">ATCC 25309</strain>
    </source>
</reference>
<sequence>MSALVIESFPDTLYARLKLTAAAHQRSLPQEAIHQLEKALATEQDSVLPPIEPRSYWANRRLLPEYEMLLSSGAFSGGTESSEMISEERDAR</sequence>
<gene>
    <name evidence="2" type="ORF">EI77_04431</name>
</gene>
<dbReference type="Pfam" id="PF22513">
    <property type="entry name" value="FitA-like_RHH"/>
    <property type="match status" value="1"/>
</dbReference>
<dbReference type="InterPro" id="IPR053853">
    <property type="entry name" value="FitA-like_RHH"/>
</dbReference>
<keyword evidence="3" id="KW-1185">Reference proteome</keyword>
<evidence type="ECO:0000313" key="2">
    <source>
        <dbReference type="EMBL" id="TDU63222.1"/>
    </source>
</evidence>
<dbReference type="EMBL" id="SOCA01000014">
    <property type="protein sequence ID" value="TDU63222.1"/>
    <property type="molecule type" value="Genomic_DNA"/>
</dbReference>
<accession>A0A4R7RKD7</accession>
<dbReference type="Gene3D" id="1.10.1220.10">
    <property type="entry name" value="Met repressor-like"/>
    <property type="match status" value="1"/>
</dbReference>
<dbReference type="AlphaFoldDB" id="A0A4R7RKD7"/>
<proteinExistence type="predicted"/>
<evidence type="ECO:0000313" key="3">
    <source>
        <dbReference type="Proteomes" id="UP000295662"/>
    </source>
</evidence>
<comment type="caution">
    <text evidence="2">The sequence shown here is derived from an EMBL/GenBank/DDBJ whole genome shotgun (WGS) entry which is preliminary data.</text>
</comment>
<protein>
    <recommendedName>
        <fullName evidence="1">Antitoxin FitA-like ribbon-helix-helix domain-containing protein</fullName>
    </recommendedName>
</protein>